<dbReference type="HOGENOM" id="CLU_770427_0_0_1"/>
<proteinExistence type="predicted"/>
<keyword evidence="4" id="KW-1185">Reference proteome</keyword>
<sequence length="429" mass="50486">MQTDMNTSQCSAASSENLTECLDMYRKEAEQKIENMKDLLRKAKITIDKQKAEIIQKNEIIEGQINKYAQLESVFQKYLNEEKKTFDASQVLKVLASVDIDGIIWICLKCTHSIEWIRESELQDLPNDIIPSAINQQEYERMKENFEKIQKQSQSELQNVINQYEERMKRLKQENEVVQRKFQETLTNLNLTNKKNEENLQFLNERVSEIIDESQEIRENCLGYMAEENDENVRKECMNKVKLLLIKMQKSISANAENDCLNTIKEHVILLQQTLFEALKKQHSTLQDASNQEKQWEDKYKQLSKQKEAEKAEKEEILSQGRKMIKDLQKNLENLKIESQKQVKERDIKIEFLQQEMKKNVNIQYIKNILIKFFNSDQSVKERTLPVIQTVLQFSQAESEILKNAWLRDQSTVRSTMSNIGKMFSFGSS</sequence>
<keyword evidence="1" id="KW-0175">Coiled coil</keyword>
<dbReference type="OMA" id="EHAIVQQ"/>
<evidence type="ECO:0000313" key="4">
    <source>
        <dbReference type="Proteomes" id="UP000009168"/>
    </source>
</evidence>
<dbReference type="InterPro" id="IPR000237">
    <property type="entry name" value="GRIP_dom"/>
</dbReference>
<dbReference type="GeneID" id="7837168"/>
<feature type="coiled-coil region" evidence="1">
    <location>
        <begin position="22"/>
        <end position="53"/>
    </location>
</feature>
<dbReference type="OrthoDB" id="303413at2759"/>
<feature type="coiled-coil region" evidence="1">
    <location>
        <begin position="139"/>
        <end position="220"/>
    </location>
</feature>
<accession>Q24DN5</accession>
<dbReference type="EMBL" id="GG662317">
    <property type="protein sequence ID" value="EAS05878.1"/>
    <property type="molecule type" value="Genomic_DNA"/>
</dbReference>
<dbReference type="eggNOG" id="ENOG502SNX5">
    <property type="taxonomic scope" value="Eukaryota"/>
</dbReference>
<dbReference type="KEGG" id="tet:TTHERM_01143870"/>
<dbReference type="RefSeq" id="XP_001026123.1">
    <property type="nucleotide sequence ID" value="XM_001026123.3"/>
</dbReference>
<feature type="domain" description="GRIP" evidence="2">
    <location>
        <begin position="356"/>
        <end position="405"/>
    </location>
</feature>
<feature type="coiled-coil region" evidence="1">
    <location>
        <begin position="279"/>
        <end position="345"/>
    </location>
</feature>
<name>Q24DN5_TETTS</name>
<reference evidence="4" key="1">
    <citation type="journal article" date="2006" name="PLoS Biol.">
        <title>Macronuclear genome sequence of the ciliate Tetrahymena thermophila, a model eukaryote.</title>
        <authorList>
            <person name="Eisen J.A."/>
            <person name="Coyne R.S."/>
            <person name="Wu M."/>
            <person name="Wu D."/>
            <person name="Thiagarajan M."/>
            <person name="Wortman J.R."/>
            <person name="Badger J.H."/>
            <person name="Ren Q."/>
            <person name="Amedeo P."/>
            <person name="Jones K.M."/>
            <person name="Tallon L.J."/>
            <person name="Delcher A.L."/>
            <person name="Salzberg S.L."/>
            <person name="Silva J.C."/>
            <person name="Haas B.J."/>
            <person name="Majoros W.H."/>
            <person name="Farzad M."/>
            <person name="Carlton J.M."/>
            <person name="Smith R.K. Jr."/>
            <person name="Garg J."/>
            <person name="Pearlman R.E."/>
            <person name="Karrer K.M."/>
            <person name="Sun L."/>
            <person name="Manning G."/>
            <person name="Elde N.C."/>
            <person name="Turkewitz A.P."/>
            <person name="Asai D.J."/>
            <person name="Wilkes D.E."/>
            <person name="Wang Y."/>
            <person name="Cai H."/>
            <person name="Collins K."/>
            <person name="Stewart B.A."/>
            <person name="Lee S.R."/>
            <person name="Wilamowska K."/>
            <person name="Weinberg Z."/>
            <person name="Ruzzo W.L."/>
            <person name="Wloga D."/>
            <person name="Gaertig J."/>
            <person name="Frankel J."/>
            <person name="Tsao C.-C."/>
            <person name="Gorovsky M.A."/>
            <person name="Keeling P.J."/>
            <person name="Waller R.F."/>
            <person name="Patron N.J."/>
            <person name="Cherry J.M."/>
            <person name="Stover N.A."/>
            <person name="Krieger C.J."/>
            <person name="del Toro C."/>
            <person name="Ryder H.F."/>
            <person name="Williamson S.C."/>
            <person name="Barbeau R.A."/>
            <person name="Hamilton E.P."/>
            <person name="Orias E."/>
        </authorList>
    </citation>
    <scope>NUCLEOTIDE SEQUENCE [LARGE SCALE GENOMIC DNA]</scope>
    <source>
        <strain evidence="4">SB210</strain>
    </source>
</reference>
<protein>
    <submittedName>
        <fullName evidence="3">GRIP domain protein</fullName>
    </submittedName>
</protein>
<evidence type="ECO:0000256" key="1">
    <source>
        <dbReference type="SAM" id="Coils"/>
    </source>
</evidence>
<gene>
    <name evidence="3" type="ORF">TTHERM_01143870</name>
</gene>
<dbReference type="InParanoid" id="Q24DN5"/>
<dbReference type="AlphaFoldDB" id="Q24DN5"/>
<dbReference type="PROSITE" id="PS50913">
    <property type="entry name" value="GRIP"/>
    <property type="match status" value="1"/>
</dbReference>
<evidence type="ECO:0000313" key="3">
    <source>
        <dbReference type="EMBL" id="EAS05878.1"/>
    </source>
</evidence>
<dbReference type="SMART" id="SM00755">
    <property type="entry name" value="Grip"/>
    <property type="match status" value="1"/>
</dbReference>
<dbReference type="Proteomes" id="UP000009168">
    <property type="component" value="Unassembled WGS sequence"/>
</dbReference>
<dbReference type="Pfam" id="PF01465">
    <property type="entry name" value="GRIP"/>
    <property type="match status" value="1"/>
</dbReference>
<organism evidence="3 4">
    <name type="scientific">Tetrahymena thermophila (strain SB210)</name>
    <dbReference type="NCBI Taxonomy" id="312017"/>
    <lineage>
        <taxon>Eukaryota</taxon>
        <taxon>Sar</taxon>
        <taxon>Alveolata</taxon>
        <taxon>Ciliophora</taxon>
        <taxon>Intramacronucleata</taxon>
        <taxon>Oligohymenophorea</taxon>
        <taxon>Hymenostomatida</taxon>
        <taxon>Tetrahymenina</taxon>
        <taxon>Tetrahymenidae</taxon>
        <taxon>Tetrahymena</taxon>
    </lineage>
</organism>
<evidence type="ECO:0000259" key="2">
    <source>
        <dbReference type="PROSITE" id="PS50913"/>
    </source>
</evidence>